<name>A0ABP8M8B3_9BACT</name>
<comment type="caution">
    <text evidence="2">The sequence shown here is derived from an EMBL/GenBank/DDBJ whole genome shotgun (WGS) entry which is preliminary data.</text>
</comment>
<keyword evidence="3" id="KW-1185">Reference proteome</keyword>
<protein>
    <submittedName>
        <fullName evidence="2">Uncharacterized protein</fullName>
    </submittedName>
</protein>
<reference evidence="3" key="1">
    <citation type="journal article" date="2019" name="Int. J. Syst. Evol. Microbiol.">
        <title>The Global Catalogue of Microorganisms (GCM) 10K type strain sequencing project: providing services to taxonomists for standard genome sequencing and annotation.</title>
        <authorList>
            <consortium name="The Broad Institute Genomics Platform"/>
            <consortium name="The Broad Institute Genome Sequencing Center for Infectious Disease"/>
            <person name="Wu L."/>
            <person name="Ma J."/>
        </authorList>
    </citation>
    <scope>NUCLEOTIDE SEQUENCE [LARGE SCALE GENOMIC DNA]</scope>
    <source>
        <strain evidence="3">JCM 31920</strain>
    </source>
</reference>
<dbReference type="Pfam" id="PF20664">
    <property type="entry name" value="DUF6814"/>
    <property type="match status" value="1"/>
</dbReference>
<evidence type="ECO:0000313" key="2">
    <source>
        <dbReference type="EMBL" id="GAA4445852.1"/>
    </source>
</evidence>
<feature type="transmembrane region" description="Helical" evidence="1">
    <location>
        <begin position="41"/>
        <end position="65"/>
    </location>
</feature>
<dbReference type="Proteomes" id="UP001501508">
    <property type="component" value="Unassembled WGS sequence"/>
</dbReference>
<accession>A0ABP8M8B3</accession>
<keyword evidence="1" id="KW-0812">Transmembrane</keyword>
<proteinExistence type="predicted"/>
<keyword evidence="1" id="KW-1133">Transmembrane helix</keyword>
<dbReference type="RefSeq" id="WP_345032136.1">
    <property type="nucleotide sequence ID" value="NZ_BAABEY010000036.1"/>
</dbReference>
<dbReference type="EMBL" id="BAABEY010000036">
    <property type="protein sequence ID" value="GAA4445852.1"/>
    <property type="molecule type" value="Genomic_DNA"/>
</dbReference>
<sequence length="70" mass="7930">MKAIHKILGVIWILISILTAYYIVSTAMAEISAGTPEDATIFWPIIIFIFLPILFGLALFGYYSIKEEYN</sequence>
<evidence type="ECO:0000313" key="3">
    <source>
        <dbReference type="Proteomes" id="UP001501508"/>
    </source>
</evidence>
<dbReference type="InterPro" id="IPR049211">
    <property type="entry name" value="DUF6814"/>
</dbReference>
<feature type="transmembrane region" description="Helical" evidence="1">
    <location>
        <begin position="7"/>
        <end position="29"/>
    </location>
</feature>
<evidence type="ECO:0000256" key="1">
    <source>
        <dbReference type="SAM" id="Phobius"/>
    </source>
</evidence>
<gene>
    <name evidence="2" type="ORF">GCM10023091_37980</name>
</gene>
<organism evidence="2 3">
    <name type="scientific">Ravibacter arvi</name>
    <dbReference type="NCBI Taxonomy" id="2051041"/>
    <lineage>
        <taxon>Bacteria</taxon>
        <taxon>Pseudomonadati</taxon>
        <taxon>Bacteroidota</taxon>
        <taxon>Cytophagia</taxon>
        <taxon>Cytophagales</taxon>
        <taxon>Spirosomataceae</taxon>
        <taxon>Ravibacter</taxon>
    </lineage>
</organism>
<keyword evidence="1" id="KW-0472">Membrane</keyword>